<organism evidence="2 3">
    <name type="scientific">Bacillus phage G</name>
    <dbReference type="NCBI Taxonomy" id="2884420"/>
    <lineage>
        <taxon>Viruses</taxon>
        <taxon>Duplodnaviria</taxon>
        <taxon>Heunggongvirae</taxon>
        <taxon>Uroviricota</taxon>
        <taxon>Caudoviricetes</taxon>
        <taxon>Donellivirus</taxon>
        <taxon>Donellivirus gee</taxon>
    </lineage>
</organism>
<name>G3MBT0_9CAUD</name>
<proteinExistence type="predicted"/>
<keyword evidence="3" id="KW-1185">Reference proteome</keyword>
<dbReference type="Proteomes" id="UP000009273">
    <property type="component" value="Segment"/>
</dbReference>
<sequence>MRNLKFKKTLSLFIWSFIILFFFSTTFTWINFYQFKSNSDKHQEEMSYLIASDIKNRYESISSFIETMEPYISETVEKSLYSIEREINANNMQLDNNVLKSLKKEYNLTNIYVLDKNGIVQYSTDEKEIGKLAREFYKKEDKQRWETAFKKIVETKEVYIEDKFYRSEIYPHRYHKWGYKGIGYIDNVGLVVLEVGLQVLDIKDDSITPLVNQVVELKNINKNIVSLDFINLPPTKLTKNYKEEQIKNKDGSITTKINIKGLDNATVQAKVVSRFDSTLDSVQDAFVNAIIWTFFYAIFSFTLCLLLYYRFTIPIKIINENIIKDSINELNELKKDLLDLKNNKLK</sequence>
<keyword evidence="1" id="KW-1133">Transmembrane helix</keyword>
<protein>
    <submittedName>
        <fullName evidence="2">Gp214</fullName>
    </submittedName>
</protein>
<dbReference type="KEGG" id="vg:18563429"/>
<dbReference type="InterPro" id="IPR029151">
    <property type="entry name" value="Sensor-like_sf"/>
</dbReference>
<keyword evidence="1" id="KW-0472">Membrane</keyword>
<accession>G3MBT0</accession>
<evidence type="ECO:0000256" key="1">
    <source>
        <dbReference type="SAM" id="Phobius"/>
    </source>
</evidence>
<dbReference type="RefSeq" id="YP_009015517.1">
    <property type="nucleotide sequence ID" value="NC_023719.1"/>
</dbReference>
<evidence type="ECO:0000313" key="3">
    <source>
        <dbReference type="Proteomes" id="UP000009273"/>
    </source>
</evidence>
<evidence type="ECO:0000313" key="2">
    <source>
        <dbReference type="EMBL" id="AEO93473.1"/>
    </source>
</evidence>
<feature type="transmembrane region" description="Helical" evidence="1">
    <location>
        <begin position="289"/>
        <end position="309"/>
    </location>
</feature>
<dbReference type="SUPFAM" id="SSF103190">
    <property type="entry name" value="Sensory domain-like"/>
    <property type="match status" value="1"/>
</dbReference>
<reference evidence="2 3" key="1">
    <citation type="submission" date="2011-09" db="EMBL/GenBank/DDBJ databases">
        <authorList>
            <person name="Pope W.H."/>
            <person name="Pedulla M.L."/>
            <person name="Ford M.E."/>
            <person name="Peebles C.L."/>
            <person name="Hatfull G.H."/>
            <person name="Hendrix R.W."/>
        </authorList>
    </citation>
    <scope>NUCLEOTIDE SEQUENCE [LARGE SCALE GENOMIC DNA]</scope>
    <source>
        <strain evidence="2">G</strain>
    </source>
</reference>
<gene>
    <name evidence="2" type="primary">214</name>
    <name evidence="2" type="ORF">G_214</name>
</gene>
<dbReference type="EMBL" id="JN638751">
    <property type="protein sequence ID" value="AEO93473.1"/>
    <property type="molecule type" value="Genomic_DNA"/>
</dbReference>
<feature type="transmembrane region" description="Helical" evidence="1">
    <location>
        <begin position="12"/>
        <end position="33"/>
    </location>
</feature>
<dbReference type="GeneID" id="18563429"/>
<keyword evidence="1" id="KW-0812">Transmembrane</keyword>